<dbReference type="OrthoDB" id="2185058at2"/>
<dbReference type="EMBL" id="MIKC01000001">
    <property type="protein sequence ID" value="OEG23796.1"/>
    <property type="molecule type" value="Genomic_DNA"/>
</dbReference>
<name>A0A1E5HG17_9ENTE</name>
<proteinExistence type="predicted"/>
<evidence type="ECO:0000313" key="2">
    <source>
        <dbReference type="Proteomes" id="UP000094469"/>
    </source>
</evidence>
<sequence>MDFQKVKNQLTMFTPQKFLTAVLTNEQDEDSSIIFSQQLEKQFEQNIQYLASEETISSEDVATWKKSEFLVIAQTIDGDYIAGTIHQTLVIPASLYKTDIEVFDLKLPDFFIEYTNNTLNSALLPK</sequence>
<organism evidence="1 2">
    <name type="scientific">Enterococcus ureilyticus</name>
    <dbReference type="NCBI Taxonomy" id="1131292"/>
    <lineage>
        <taxon>Bacteria</taxon>
        <taxon>Bacillati</taxon>
        <taxon>Bacillota</taxon>
        <taxon>Bacilli</taxon>
        <taxon>Lactobacillales</taxon>
        <taxon>Enterococcaceae</taxon>
        <taxon>Enterococcus</taxon>
    </lineage>
</organism>
<dbReference type="AlphaFoldDB" id="A0A1E5HG17"/>
<dbReference type="Proteomes" id="UP000094469">
    <property type="component" value="Unassembled WGS sequence"/>
</dbReference>
<protein>
    <submittedName>
        <fullName evidence="1">Uncharacterized protein</fullName>
    </submittedName>
</protein>
<evidence type="ECO:0000313" key="1">
    <source>
        <dbReference type="EMBL" id="OEG23796.1"/>
    </source>
</evidence>
<comment type="caution">
    <text evidence="1">The sequence shown here is derived from an EMBL/GenBank/DDBJ whole genome shotgun (WGS) entry which is preliminary data.</text>
</comment>
<gene>
    <name evidence="1" type="ORF">BCR24_00105</name>
</gene>
<reference evidence="2" key="1">
    <citation type="submission" date="2016-09" db="EMBL/GenBank/DDBJ databases">
        <authorList>
            <person name="Gulvik C.A."/>
        </authorList>
    </citation>
    <scope>NUCLEOTIDE SEQUENCE [LARGE SCALE GENOMIC DNA]</scope>
    <source>
        <strain evidence="2">LMG 26676</strain>
    </source>
</reference>
<accession>A0A1E5HG17</accession>
<dbReference type="STRING" id="1131292.BCR24_00105"/>
<keyword evidence="2" id="KW-1185">Reference proteome</keyword>